<proteinExistence type="predicted"/>
<reference evidence="2" key="1">
    <citation type="journal article" date="2014" name="Front. Microbiol.">
        <title>High frequency of phylogenetically diverse reductive dehalogenase-homologous genes in deep subseafloor sedimentary metagenomes.</title>
        <authorList>
            <person name="Kawai M."/>
            <person name="Futagami T."/>
            <person name="Toyoda A."/>
            <person name="Takaki Y."/>
            <person name="Nishi S."/>
            <person name="Hori S."/>
            <person name="Arai W."/>
            <person name="Tsubouchi T."/>
            <person name="Morono Y."/>
            <person name="Uchiyama I."/>
            <person name="Ito T."/>
            <person name="Fujiyama A."/>
            <person name="Inagaki F."/>
            <person name="Takami H."/>
        </authorList>
    </citation>
    <scope>NUCLEOTIDE SEQUENCE</scope>
    <source>
        <strain evidence="2">Expedition CK06-06</strain>
    </source>
</reference>
<dbReference type="AlphaFoldDB" id="X1KUH3"/>
<evidence type="ECO:0000313" key="2">
    <source>
        <dbReference type="EMBL" id="GAI10343.1"/>
    </source>
</evidence>
<comment type="caution">
    <text evidence="2">The sequence shown here is derived from an EMBL/GenBank/DDBJ whole genome shotgun (WGS) entry which is preliminary data.</text>
</comment>
<feature type="non-terminal residue" evidence="2">
    <location>
        <position position="53"/>
    </location>
</feature>
<gene>
    <name evidence="2" type="ORF">S06H3_17832</name>
</gene>
<organism evidence="2">
    <name type="scientific">marine sediment metagenome</name>
    <dbReference type="NCBI Taxonomy" id="412755"/>
    <lineage>
        <taxon>unclassified sequences</taxon>
        <taxon>metagenomes</taxon>
        <taxon>ecological metagenomes</taxon>
    </lineage>
</organism>
<protein>
    <submittedName>
        <fullName evidence="2">Uncharacterized protein</fullName>
    </submittedName>
</protein>
<accession>X1KUH3</accession>
<name>X1KUH3_9ZZZZ</name>
<evidence type="ECO:0000256" key="1">
    <source>
        <dbReference type="SAM" id="MobiDB-lite"/>
    </source>
</evidence>
<sequence>MKITRKTRIVIVLSLVLSYLSFARELPNSSPEDVGMSSEKLAQAKSSVQALVD</sequence>
<feature type="compositionally biased region" description="Polar residues" evidence="1">
    <location>
        <begin position="44"/>
        <end position="53"/>
    </location>
</feature>
<dbReference type="EMBL" id="BARV01008951">
    <property type="protein sequence ID" value="GAI10343.1"/>
    <property type="molecule type" value="Genomic_DNA"/>
</dbReference>
<feature type="region of interest" description="Disordered" evidence="1">
    <location>
        <begin position="27"/>
        <end position="53"/>
    </location>
</feature>